<dbReference type="InterPro" id="IPR010982">
    <property type="entry name" value="Lambda_DNA-bd_dom_sf"/>
</dbReference>
<dbReference type="PANTHER" id="PTHR30146">
    <property type="entry name" value="LACI-RELATED TRANSCRIPTIONAL REPRESSOR"/>
    <property type="match status" value="1"/>
</dbReference>
<evidence type="ECO:0000256" key="2">
    <source>
        <dbReference type="ARBA" id="ARBA00023125"/>
    </source>
</evidence>
<evidence type="ECO:0000256" key="3">
    <source>
        <dbReference type="ARBA" id="ARBA00023163"/>
    </source>
</evidence>
<dbReference type="InterPro" id="IPR000843">
    <property type="entry name" value="HTH_LacI"/>
</dbReference>
<reference evidence="5 6" key="1">
    <citation type="submission" date="2012-08" db="EMBL/GenBank/DDBJ databases">
        <title>Whole genome shotgun sequence of Gordonia rhizosphera NBRC 16068.</title>
        <authorList>
            <person name="Takarada H."/>
            <person name="Isaki S."/>
            <person name="Hosoyama A."/>
            <person name="Tsuchikane K."/>
            <person name="Katsumata H."/>
            <person name="Baba S."/>
            <person name="Ohji S."/>
            <person name="Yamazaki S."/>
            <person name="Fujita N."/>
        </authorList>
    </citation>
    <scope>NUCLEOTIDE SEQUENCE [LARGE SCALE GENOMIC DNA]</scope>
    <source>
        <strain evidence="5 6">NBRC 16068</strain>
    </source>
</reference>
<dbReference type="Proteomes" id="UP000008363">
    <property type="component" value="Unassembled WGS sequence"/>
</dbReference>
<dbReference type="eggNOG" id="COG1609">
    <property type="taxonomic scope" value="Bacteria"/>
</dbReference>
<evidence type="ECO:0000313" key="5">
    <source>
        <dbReference type="EMBL" id="GAB91125.1"/>
    </source>
</evidence>
<dbReference type="Pfam" id="PF00356">
    <property type="entry name" value="LacI"/>
    <property type="match status" value="1"/>
</dbReference>
<dbReference type="InterPro" id="IPR046335">
    <property type="entry name" value="LacI/GalR-like_sensor"/>
</dbReference>
<feature type="domain" description="HTH lacI-type" evidence="4">
    <location>
        <begin position="1"/>
        <end position="53"/>
    </location>
</feature>
<proteinExistence type="predicted"/>
<dbReference type="AlphaFoldDB" id="K6VW40"/>
<dbReference type="Pfam" id="PF13377">
    <property type="entry name" value="Peripla_BP_3"/>
    <property type="match status" value="1"/>
</dbReference>
<dbReference type="SMART" id="SM00354">
    <property type="entry name" value="HTH_LACI"/>
    <property type="match status" value="1"/>
</dbReference>
<dbReference type="SUPFAM" id="SSF53822">
    <property type="entry name" value="Periplasmic binding protein-like I"/>
    <property type="match status" value="1"/>
</dbReference>
<comment type="caution">
    <text evidence="5">The sequence shown here is derived from an EMBL/GenBank/DDBJ whole genome shotgun (WGS) entry which is preliminary data.</text>
</comment>
<evidence type="ECO:0000313" key="6">
    <source>
        <dbReference type="Proteomes" id="UP000008363"/>
    </source>
</evidence>
<dbReference type="PROSITE" id="PS50932">
    <property type="entry name" value="HTH_LACI_2"/>
    <property type="match status" value="1"/>
</dbReference>
<name>K6VW40_9ACTN</name>
<gene>
    <name evidence="5" type="ORF">GORHZ_125_00080</name>
</gene>
<evidence type="ECO:0000259" key="4">
    <source>
        <dbReference type="PROSITE" id="PS50932"/>
    </source>
</evidence>
<accession>K6VW40</accession>
<sequence>MHDVAQRLGVSISTVSRALRGQPGVSEKMRQRVLAQAEAMSYVVSPAASSLSGGATGRVGVLVPQIDVWFYSSVVAGIESRLRAEGLDVQLCCLPTTRERFDFFERLPLRRKVDALVVASFPLDERARTRLESMGLPVVVVEEEVEGFPGVRIDDRVAATMAVEHLLRAGHRRIAMIRTSDPEGRVWAADIARLDGYRAALSAHGVIPDDDQVIKVPWGIEGGASAMEVLLSRPDPPTAVFCFSDEVAIGALRTLRRAGLSVPAEMSVVAVDDHPMAELMDLTTVRQPVHEMGTTAAELVLSMLRGEEPESVVLPTRLVIRHSTRRLD</sequence>
<dbReference type="GO" id="GO:0003700">
    <property type="term" value="F:DNA-binding transcription factor activity"/>
    <property type="evidence" value="ECO:0007669"/>
    <property type="project" value="TreeGrafter"/>
</dbReference>
<organism evidence="5 6">
    <name type="scientific">Gordonia rhizosphera NBRC 16068</name>
    <dbReference type="NCBI Taxonomy" id="1108045"/>
    <lineage>
        <taxon>Bacteria</taxon>
        <taxon>Bacillati</taxon>
        <taxon>Actinomycetota</taxon>
        <taxon>Actinomycetes</taxon>
        <taxon>Mycobacteriales</taxon>
        <taxon>Gordoniaceae</taxon>
        <taxon>Gordonia</taxon>
    </lineage>
</organism>
<dbReference type="STRING" id="1108045.GORHZ_125_00080"/>
<dbReference type="InterPro" id="IPR028082">
    <property type="entry name" value="Peripla_BP_I"/>
</dbReference>
<dbReference type="PANTHER" id="PTHR30146:SF155">
    <property type="entry name" value="ALANINE RACEMASE"/>
    <property type="match status" value="1"/>
</dbReference>
<keyword evidence="2" id="KW-0238">DNA-binding</keyword>
<evidence type="ECO:0000256" key="1">
    <source>
        <dbReference type="ARBA" id="ARBA00023015"/>
    </source>
</evidence>
<protein>
    <submittedName>
        <fullName evidence="5">Putative LacI family transcriptional regulator</fullName>
    </submittedName>
</protein>
<keyword evidence="3" id="KW-0804">Transcription</keyword>
<dbReference type="EMBL" id="BAHC01000125">
    <property type="protein sequence ID" value="GAB91125.1"/>
    <property type="molecule type" value="Genomic_DNA"/>
</dbReference>
<keyword evidence="6" id="KW-1185">Reference proteome</keyword>
<dbReference type="Gene3D" id="3.40.50.2300">
    <property type="match status" value="2"/>
</dbReference>
<dbReference type="CDD" id="cd06267">
    <property type="entry name" value="PBP1_LacI_sugar_binding-like"/>
    <property type="match status" value="1"/>
</dbReference>
<dbReference type="Gene3D" id="1.10.260.40">
    <property type="entry name" value="lambda repressor-like DNA-binding domains"/>
    <property type="match status" value="1"/>
</dbReference>
<keyword evidence="1" id="KW-0805">Transcription regulation</keyword>
<dbReference type="GO" id="GO:0000976">
    <property type="term" value="F:transcription cis-regulatory region binding"/>
    <property type="evidence" value="ECO:0007669"/>
    <property type="project" value="TreeGrafter"/>
</dbReference>
<dbReference type="SUPFAM" id="SSF47413">
    <property type="entry name" value="lambda repressor-like DNA-binding domains"/>
    <property type="match status" value="1"/>
</dbReference>
<dbReference type="CDD" id="cd01392">
    <property type="entry name" value="HTH_LacI"/>
    <property type="match status" value="1"/>
</dbReference>